<evidence type="ECO:0000313" key="4">
    <source>
        <dbReference type="EMBL" id="SHK67034.1"/>
    </source>
</evidence>
<feature type="domain" description="HD-GYP" evidence="3">
    <location>
        <begin position="593"/>
        <end position="788"/>
    </location>
</feature>
<dbReference type="InterPro" id="IPR000160">
    <property type="entry name" value="GGDEF_dom"/>
</dbReference>
<dbReference type="InterPro" id="IPR043128">
    <property type="entry name" value="Rev_trsase/Diguanyl_cyclase"/>
</dbReference>
<dbReference type="InterPro" id="IPR029787">
    <property type="entry name" value="Nucleotide_cyclase"/>
</dbReference>
<dbReference type="SMART" id="SM00897">
    <property type="entry name" value="FIST"/>
    <property type="match status" value="1"/>
</dbReference>
<feature type="domain" description="GGDEF" evidence="1">
    <location>
        <begin position="462"/>
        <end position="592"/>
    </location>
</feature>
<dbReference type="PROSITE" id="PS51831">
    <property type="entry name" value="HD"/>
    <property type="match status" value="1"/>
</dbReference>
<dbReference type="Pfam" id="PF08495">
    <property type="entry name" value="FIST"/>
    <property type="match status" value="1"/>
</dbReference>
<dbReference type="SMART" id="SM00267">
    <property type="entry name" value="GGDEF"/>
    <property type="match status" value="1"/>
</dbReference>
<keyword evidence="5" id="KW-1185">Reference proteome</keyword>
<dbReference type="SUPFAM" id="SSF55073">
    <property type="entry name" value="Nucleotide cyclase"/>
    <property type="match status" value="1"/>
</dbReference>
<protein>
    <submittedName>
        <fullName evidence="4">Diguanylate cyclase (GGDEF) domain-containing protein/HDIG domain-containing protein</fullName>
    </submittedName>
</protein>
<feature type="domain" description="HD" evidence="2">
    <location>
        <begin position="615"/>
        <end position="737"/>
    </location>
</feature>
<dbReference type="PROSITE" id="PS51832">
    <property type="entry name" value="HD_GYP"/>
    <property type="match status" value="1"/>
</dbReference>
<dbReference type="InterPro" id="IPR003607">
    <property type="entry name" value="HD/PDEase_dom"/>
</dbReference>
<dbReference type="NCBIfam" id="TIGR00277">
    <property type="entry name" value="HDIG"/>
    <property type="match status" value="1"/>
</dbReference>
<dbReference type="Proteomes" id="UP000184275">
    <property type="component" value="Unassembled WGS sequence"/>
</dbReference>
<dbReference type="InterPro" id="IPR019494">
    <property type="entry name" value="FIST_C"/>
</dbReference>
<gene>
    <name evidence="4" type="ORF">SAMN05720469_11355</name>
</gene>
<dbReference type="Pfam" id="PF13487">
    <property type="entry name" value="HD_5"/>
    <property type="match status" value="1"/>
</dbReference>
<reference evidence="5" key="1">
    <citation type="submission" date="2016-11" db="EMBL/GenBank/DDBJ databases">
        <authorList>
            <person name="Varghese N."/>
            <person name="Submissions S."/>
        </authorList>
    </citation>
    <scope>NUCLEOTIDE SEQUENCE [LARGE SCALE GENOMIC DNA]</scope>
    <source>
        <strain evidence="5">UWOS</strain>
    </source>
</reference>
<dbReference type="InterPro" id="IPR013702">
    <property type="entry name" value="FIST_domain_N"/>
</dbReference>
<sequence length="798" mass="89814">MKCRAFSFHCLADFENEIKNFASWHQDHGCPRLYFQIHSSILSEKSIEPVWNVIERYFPGVPWLGNSTSGNIVNCDVADEISVSAIYFEKPTTQFMIRQYDFQEKDVKEIAAQIVAESKANPWIKAIEIYHCISSFSTTAFCDGLDDLAPEIQVFGGIVCSPDITSSQSCVFSSVGGFSISGILILFWGGEDFYVEARKISGWKPIGRNFHVSHSEGNIIYKLGNVPAYEVYRKYLNIQNDENFFYNAIEFPMLYEHNGVSIVRAPAASNADGSLTMSSDVKKGAIVRLSYGEPQLILDSVRGESEKYADFSPEVLRIFSCAARKAFWIQHEPTYEILAFKDLAASTGFFSHGEFLREKGRLNQHNITLVIAAMREGDAGKKSSDKRNAVHLPVNTRLPLAARMATFIRETSFELEQTNNQLRIMNAHLQDVATTDSLTGLENRFSFDSALNDIQRESAAKENWTLFLMDVNGLKYANDTFGHQAGDILIKAAADVILKTFSPDGKCYRIGGDEFAVVIEIPRESVFLLQEKLCKNIAEYNKDALYYLSIAVGDSRLQNDAGVRKSISDWKMEADLNMYRDKVRNHKSREKDENRNIKDLIMCLISVEEAKDVYMACHSERVSGYASLLARALGLSDDSVQMISYAANLHDIGKVGIGDAVLFKPGKLTDEEFSIIKQHPVIGAKILMQSNYTHELVQIVLHHHERYDGRGYPGKLAGEEIPIGSRILAIADSIDAMTSKRVYRDSMSLEYCRKEIERNLGVMYDPAIGKVALEHWDEIVDLLLKMRSGRSKIDENLV</sequence>
<dbReference type="PANTHER" id="PTHR43155:SF2">
    <property type="entry name" value="CYCLIC DI-GMP PHOSPHODIESTERASE PA4108"/>
    <property type="match status" value="1"/>
</dbReference>
<dbReference type="RefSeq" id="WP_073304200.1">
    <property type="nucleotide sequence ID" value="NZ_FRAW01000013.1"/>
</dbReference>
<dbReference type="InterPro" id="IPR006674">
    <property type="entry name" value="HD_domain"/>
</dbReference>
<dbReference type="Gene3D" id="3.30.70.270">
    <property type="match status" value="1"/>
</dbReference>
<dbReference type="CDD" id="cd01949">
    <property type="entry name" value="GGDEF"/>
    <property type="match status" value="1"/>
</dbReference>
<dbReference type="SMART" id="SM01204">
    <property type="entry name" value="FIST_C"/>
    <property type="match status" value="1"/>
</dbReference>
<dbReference type="PANTHER" id="PTHR43155">
    <property type="entry name" value="CYCLIC DI-GMP PHOSPHODIESTERASE PA4108-RELATED"/>
    <property type="match status" value="1"/>
</dbReference>
<dbReference type="Pfam" id="PF00990">
    <property type="entry name" value="GGDEF"/>
    <property type="match status" value="1"/>
</dbReference>
<accession>A0A1M6UCT8</accession>
<dbReference type="EMBL" id="FRAW01000013">
    <property type="protein sequence ID" value="SHK67034.1"/>
    <property type="molecule type" value="Genomic_DNA"/>
</dbReference>
<proteinExistence type="predicted"/>
<dbReference type="Pfam" id="PF10442">
    <property type="entry name" value="FIST_C"/>
    <property type="match status" value="1"/>
</dbReference>
<dbReference type="AlphaFoldDB" id="A0A1M6UCT8"/>
<evidence type="ECO:0000313" key="5">
    <source>
        <dbReference type="Proteomes" id="UP000184275"/>
    </source>
</evidence>
<dbReference type="PROSITE" id="PS50887">
    <property type="entry name" value="GGDEF"/>
    <property type="match status" value="1"/>
</dbReference>
<dbReference type="InterPro" id="IPR006675">
    <property type="entry name" value="HDIG_dom"/>
</dbReference>
<name>A0A1M6UCT8_9BACT</name>
<evidence type="ECO:0000259" key="2">
    <source>
        <dbReference type="PROSITE" id="PS51831"/>
    </source>
</evidence>
<dbReference type="Gene3D" id="1.10.3210.10">
    <property type="entry name" value="Hypothetical protein af1432"/>
    <property type="match status" value="1"/>
</dbReference>
<evidence type="ECO:0000259" key="1">
    <source>
        <dbReference type="PROSITE" id="PS50887"/>
    </source>
</evidence>
<organism evidence="4 5">
    <name type="scientific">Fibrobacter intestinalis</name>
    <dbReference type="NCBI Taxonomy" id="28122"/>
    <lineage>
        <taxon>Bacteria</taxon>
        <taxon>Pseudomonadati</taxon>
        <taxon>Fibrobacterota</taxon>
        <taxon>Fibrobacteria</taxon>
        <taxon>Fibrobacterales</taxon>
        <taxon>Fibrobacteraceae</taxon>
        <taxon>Fibrobacter</taxon>
    </lineage>
</organism>
<dbReference type="InterPro" id="IPR037522">
    <property type="entry name" value="HD_GYP_dom"/>
</dbReference>
<dbReference type="SMART" id="SM00471">
    <property type="entry name" value="HDc"/>
    <property type="match status" value="1"/>
</dbReference>
<dbReference type="NCBIfam" id="TIGR00254">
    <property type="entry name" value="GGDEF"/>
    <property type="match status" value="1"/>
</dbReference>
<evidence type="ECO:0000259" key="3">
    <source>
        <dbReference type="PROSITE" id="PS51832"/>
    </source>
</evidence>
<dbReference type="SUPFAM" id="SSF109604">
    <property type="entry name" value="HD-domain/PDEase-like"/>
    <property type="match status" value="1"/>
</dbReference>
<dbReference type="CDD" id="cd00077">
    <property type="entry name" value="HDc"/>
    <property type="match status" value="1"/>
</dbReference>